<dbReference type="OrthoDB" id="9804482at2"/>
<dbReference type="EMBL" id="PISE01000074">
    <property type="protein sequence ID" value="PKG21569.1"/>
    <property type="molecule type" value="Genomic_DNA"/>
</dbReference>
<dbReference type="PANTHER" id="PTHR30471">
    <property type="entry name" value="DNA REPAIR PROTEIN RADC"/>
    <property type="match status" value="1"/>
</dbReference>
<evidence type="ECO:0000256" key="5">
    <source>
        <dbReference type="ARBA" id="ARBA00022833"/>
    </source>
</evidence>
<feature type="domain" description="MPN" evidence="7">
    <location>
        <begin position="47"/>
        <end position="169"/>
    </location>
</feature>
<evidence type="ECO:0000256" key="3">
    <source>
        <dbReference type="ARBA" id="ARBA00022723"/>
    </source>
</evidence>
<accession>A0A2N0YWD9</accession>
<keyword evidence="9" id="KW-1185">Reference proteome</keyword>
<reference evidence="8 9" key="1">
    <citation type="journal article" date="2003" name="Int. J. Syst. Evol. Microbiol.">
        <title>Bacillus nealsonii sp. nov., isolated from a spacecraft-assembly facility, whose spores are gamma-radiation resistant.</title>
        <authorList>
            <person name="Venkateswaran K."/>
            <person name="Kempf M."/>
            <person name="Chen F."/>
            <person name="Satomi M."/>
            <person name="Nicholson W."/>
            <person name="Kern R."/>
        </authorList>
    </citation>
    <scope>NUCLEOTIDE SEQUENCE [LARGE SCALE GENOMIC DNA]</scope>
    <source>
        <strain evidence="8 9">FO-92</strain>
    </source>
</reference>
<evidence type="ECO:0000256" key="6">
    <source>
        <dbReference type="ARBA" id="ARBA00023049"/>
    </source>
</evidence>
<dbReference type="InterPro" id="IPR020891">
    <property type="entry name" value="UPF0758_CS"/>
</dbReference>
<evidence type="ECO:0000259" key="7">
    <source>
        <dbReference type="PROSITE" id="PS50249"/>
    </source>
</evidence>
<dbReference type="RefSeq" id="WP_101179648.1">
    <property type="nucleotide sequence ID" value="NZ_PISE01000074.1"/>
</dbReference>
<comment type="caution">
    <text evidence="8">The sequence shown here is derived from an EMBL/GenBank/DDBJ whole genome shotgun (WGS) entry which is preliminary data.</text>
</comment>
<keyword evidence="2" id="KW-0645">Protease</keyword>
<evidence type="ECO:0000256" key="2">
    <source>
        <dbReference type="ARBA" id="ARBA00022670"/>
    </source>
</evidence>
<evidence type="ECO:0000313" key="9">
    <source>
        <dbReference type="Proteomes" id="UP000233375"/>
    </source>
</evidence>
<dbReference type="GO" id="GO:0008237">
    <property type="term" value="F:metallopeptidase activity"/>
    <property type="evidence" value="ECO:0007669"/>
    <property type="project" value="UniProtKB-KW"/>
</dbReference>
<dbReference type="Gene3D" id="3.40.140.10">
    <property type="entry name" value="Cytidine Deaminase, domain 2"/>
    <property type="match status" value="1"/>
</dbReference>
<dbReference type="PROSITE" id="PS50249">
    <property type="entry name" value="MPN"/>
    <property type="match status" value="1"/>
</dbReference>
<sequence length="169" mass="18839">MTKSSLLNEPEQLSMFNQSGTKKSAKRINIVSLKLVKESSLLYKERSIRSPEDGYLLFKQFLHDADREHFIVICLDTKNQPTAINICHIGSLNASIVHPREVLKPAILSNAASIIVGHNHPSGKAEPSREDIEVTKRLVEAGKIIGIEVLDHIIVGDEVYISLKEKGYI</sequence>
<dbReference type="Proteomes" id="UP000233375">
    <property type="component" value="Unassembled WGS sequence"/>
</dbReference>
<keyword evidence="4" id="KW-0378">Hydrolase</keyword>
<dbReference type="Pfam" id="PF04002">
    <property type="entry name" value="RadC"/>
    <property type="match status" value="1"/>
</dbReference>
<keyword evidence="5" id="KW-0862">Zinc</keyword>
<dbReference type="InterPro" id="IPR037518">
    <property type="entry name" value="MPN"/>
</dbReference>
<dbReference type="GO" id="GO:0006508">
    <property type="term" value="P:proteolysis"/>
    <property type="evidence" value="ECO:0007669"/>
    <property type="project" value="UniProtKB-KW"/>
</dbReference>
<proteinExistence type="inferred from homology"/>
<dbReference type="PANTHER" id="PTHR30471:SF3">
    <property type="entry name" value="UPF0758 PROTEIN YEES-RELATED"/>
    <property type="match status" value="1"/>
</dbReference>
<dbReference type="CDD" id="cd08071">
    <property type="entry name" value="MPN_DUF2466"/>
    <property type="match status" value="1"/>
</dbReference>
<protein>
    <submittedName>
        <fullName evidence="8">DNA repair protein RadC</fullName>
    </submittedName>
</protein>
<evidence type="ECO:0000256" key="4">
    <source>
        <dbReference type="ARBA" id="ARBA00022801"/>
    </source>
</evidence>
<dbReference type="InterPro" id="IPR025657">
    <property type="entry name" value="RadC_JAB"/>
</dbReference>
<comment type="similarity">
    <text evidence="1">Belongs to the UPF0758 family.</text>
</comment>
<keyword evidence="3" id="KW-0479">Metal-binding</keyword>
<evidence type="ECO:0000256" key="1">
    <source>
        <dbReference type="ARBA" id="ARBA00010243"/>
    </source>
</evidence>
<evidence type="ECO:0000313" key="8">
    <source>
        <dbReference type="EMBL" id="PKG21569.1"/>
    </source>
</evidence>
<gene>
    <name evidence="8" type="ORF">CWS01_21800</name>
</gene>
<name>A0A2N0YWD9_9BACI</name>
<dbReference type="NCBIfam" id="TIGR00608">
    <property type="entry name" value="radc"/>
    <property type="match status" value="1"/>
</dbReference>
<dbReference type="PROSITE" id="PS01302">
    <property type="entry name" value="UPF0758"/>
    <property type="match status" value="1"/>
</dbReference>
<keyword evidence="6" id="KW-0482">Metalloprotease</keyword>
<dbReference type="GO" id="GO:0046872">
    <property type="term" value="F:metal ion binding"/>
    <property type="evidence" value="ECO:0007669"/>
    <property type="project" value="UniProtKB-KW"/>
</dbReference>
<dbReference type="InterPro" id="IPR001405">
    <property type="entry name" value="UPF0758"/>
</dbReference>
<organism evidence="8 9">
    <name type="scientific">Niallia nealsonii</name>
    <dbReference type="NCBI Taxonomy" id="115979"/>
    <lineage>
        <taxon>Bacteria</taxon>
        <taxon>Bacillati</taxon>
        <taxon>Bacillota</taxon>
        <taxon>Bacilli</taxon>
        <taxon>Bacillales</taxon>
        <taxon>Bacillaceae</taxon>
        <taxon>Niallia</taxon>
    </lineage>
</organism>
<dbReference type="AlphaFoldDB" id="A0A2N0YWD9"/>